<dbReference type="GeneID" id="58788855"/>
<protein>
    <submittedName>
        <fullName evidence="2">Uncharacterized protein</fullName>
    </submittedName>
</protein>
<feature type="compositionally biased region" description="Basic and acidic residues" evidence="1">
    <location>
        <begin position="7"/>
        <end position="18"/>
    </location>
</feature>
<dbReference type="EMBL" id="CP003117">
    <property type="protein sequence ID" value="AET64271.1"/>
    <property type="molecule type" value="Genomic_DNA"/>
</dbReference>
<evidence type="ECO:0000313" key="2">
    <source>
        <dbReference type="EMBL" id="AET64271.1"/>
    </source>
</evidence>
<accession>G7WLG8</accession>
<dbReference type="KEGG" id="mhi:Mhar_0900"/>
<feature type="region of interest" description="Disordered" evidence="1">
    <location>
        <begin position="1"/>
        <end position="20"/>
    </location>
</feature>
<keyword evidence="3" id="KW-1185">Reference proteome</keyword>
<proteinExistence type="predicted"/>
<evidence type="ECO:0000256" key="1">
    <source>
        <dbReference type="SAM" id="MobiDB-lite"/>
    </source>
</evidence>
<organism evidence="2 3">
    <name type="scientific">Methanothrix harundinacea (strain 6Ac)</name>
    <name type="common">Methanosaeta harundinacea</name>
    <dbReference type="NCBI Taxonomy" id="1110509"/>
    <lineage>
        <taxon>Archaea</taxon>
        <taxon>Methanobacteriati</taxon>
        <taxon>Methanobacteriota</taxon>
        <taxon>Stenosarchaea group</taxon>
        <taxon>Methanomicrobia</taxon>
        <taxon>Methanotrichales</taxon>
        <taxon>Methanotrichaceae</taxon>
        <taxon>Methanothrix</taxon>
    </lineage>
</organism>
<evidence type="ECO:0000313" key="3">
    <source>
        <dbReference type="Proteomes" id="UP000005877"/>
    </source>
</evidence>
<dbReference type="RefSeq" id="WP_014586456.1">
    <property type="nucleotide sequence ID" value="NC_017527.1"/>
</dbReference>
<dbReference type="Proteomes" id="UP000005877">
    <property type="component" value="Chromosome"/>
</dbReference>
<name>G7WLG8_METH6</name>
<dbReference type="AlphaFoldDB" id="G7WLG8"/>
<dbReference type="HOGENOM" id="CLU_3057102_0_0_2"/>
<gene>
    <name evidence="2" type="ordered locus">Mhar_0900</name>
</gene>
<reference evidence="2 3" key="1">
    <citation type="journal article" date="2012" name="PLoS ONE">
        <title>The genome characteristics and predicted function of methyl-group oxidation pathway in the obligate aceticlastic methanogens, Methanosaeta spp.</title>
        <authorList>
            <person name="Zhu J."/>
            <person name="Zheng H."/>
            <person name="Ai G."/>
            <person name="Zhang G."/>
            <person name="Liu D."/>
            <person name="Liu X."/>
            <person name="Dong X."/>
        </authorList>
    </citation>
    <scope>NUCLEOTIDE SEQUENCE [LARGE SCALE GENOMIC DNA]</scope>
    <source>
        <strain evidence="2 3">6Ac</strain>
    </source>
</reference>
<sequence length="53" mass="6400">MSDEELGERGEKEEKEEMIREEDEFGNIIIYPAWSKKNAPKERQDKWDVPIYL</sequence>
<dbReference type="PATRIC" id="fig|1110509.7.peg.1005"/>